<feature type="transmembrane region" description="Helical" evidence="6">
    <location>
        <begin position="431"/>
        <end position="456"/>
    </location>
</feature>
<evidence type="ECO:0000256" key="3">
    <source>
        <dbReference type="ARBA" id="ARBA00022692"/>
    </source>
</evidence>
<accession>A0A1M5W6X8</accession>
<evidence type="ECO:0000256" key="5">
    <source>
        <dbReference type="ARBA" id="ARBA00023136"/>
    </source>
</evidence>
<organism evidence="7 8">
    <name type="scientific">Bradyrhizobium erythrophlei</name>
    <dbReference type="NCBI Taxonomy" id="1437360"/>
    <lineage>
        <taxon>Bacteria</taxon>
        <taxon>Pseudomonadati</taxon>
        <taxon>Pseudomonadota</taxon>
        <taxon>Alphaproteobacteria</taxon>
        <taxon>Hyphomicrobiales</taxon>
        <taxon>Nitrobacteraceae</taxon>
        <taxon>Bradyrhizobium</taxon>
    </lineage>
</organism>
<dbReference type="PANTHER" id="PTHR30509:SF40">
    <property type="entry name" value="BLR3852 PROTEIN"/>
    <property type="match status" value="1"/>
</dbReference>
<dbReference type="EMBL" id="LT670817">
    <property type="protein sequence ID" value="SHH83178.1"/>
    <property type="molecule type" value="Genomic_DNA"/>
</dbReference>
<comment type="subcellular location">
    <subcellularLocation>
        <location evidence="1">Cell membrane</location>
        <topology evidence="1">Multi-pass membrane protein</topology>
    </subcellularLocation>
</comment>
<dbReference type="AlphaFoldDB" id="A0A1M5W6X8"/>
<feature type="transmembrane region" description="Helical" evidence="6">
    <location>
        <begin position="513"/>
        <end position="534"/>
    </location>
</feature>
<dbReference type="Pfam" id="PF04632">
    <property type="entry name" value="FUSC"/>
    <property type="match status" value="1"/>
</dbReference>
<reference evidence="7 8" key="1">
    <citation type="submission" date="2016-11" db="EMBL/GenBank/DDBJ databases">
        <authorList>
            <person name="Jaros S."/>
            <person name="Januszkiewicz K."/>
            <person name="Wedrychowicz H."/>
        </authorList>
    </citation>
    <scope>NUCLEOTIDE SEQUENCE [LARGE SCALE GENOMIC DNA]</scope>
    <source>
        <strain evidence="7 8">GAS138</strain>
    </source>
</reference>
<sequence length="682" mass="72565">MSRAGLWTADPPRAYQSVAAALRSATPALLFGLRLWAAVCLALYIAFWLQLDNPSWAGTSAAIVCQPSLGASLRKGWFRMIGTAAGAVAIVVLTAWFPQNALGFLLGLAVWGGACGVMVTLLRNFAAYSAALAGFTAAIIASDELGATGGASSDVFMLAVTRASEICIGIVCAGVVLAGTDFGGARRRLAIQFAELSAEIARRLVGTFLLAGQELSETRPVRRELVRRLIALDPVIDQALGESSDLRLNSSTLQAAAGGLIAALSGWRMVAVHLERLPSNQGRREADIVLGNIPQQLRSATEGEAKNWAIDPSGVRRACAAAARALTVLPNRTPSLRLLADRTASALIGIRRTFDGVLLLADPGRRIPRSPSARLYVPDLLPSLLDGARAFVTIGALELFWIVTEWPSGPQALVFATIAVMLFAQRGDQAYATVVSFMVGAVLCAVFAAIIEFAVLPGVETFAGFSLAIGLVLVPAGALMAQPWQTVIFVALTANFLPMLAPTNQMSYDTQKFYNTALAIVAGVGVAALAFRLLPPLSPALRSRRLLALTLRDLRRVTRGPIPRTANEWQGRVYSRLLALPEQAEPLQRAQLMAALWVGTEIIRLRRVAHRFDQDVELGAALDALAQGNGSAAAERLAFLDQRLAVLSGRGAPVRLRARASILAISEALSQHAAYFNSEASR</sequence>
<keyword evidence="2" id="KW-1003">Cell membrane</keyword>
<proteinExistence type="predicted"/>
<dbReference type="InterPro" id="IPR006726">
    <property type="entry name" value="PHBA_efflux_AaeB/fusaric-R"/>
</dbReference>
<dbReference type="OrthoDB" id="8005649at2"/>
<keyword evidence="5 6" id="KW-0472">Membrane</keyword>
<feature type="transmembrane region" description="Helical" evidence="6">
    <location>
        <begin position="103"/>
        <end position="122"/>
    </location>
</feature>
<protein>
    <submittedName>
        <fullName evidence="7">Uncharacterized membrane protein YccC</fullName>
    </submittedName>
</protein>
<evidence type="ECO:0000313" key="7">
    <source>
        <dbReference type="EMBL" id="SHH83178.1"/>
    </source>
</evidence>
<dbReference type="RefSeq" id="WP_079604800.1">
    <property type="nucleotide sequence ID" value="NZ_LT670817.1"/>
</dbReference>
<evidence type="ECO:0000256" key="6">
    <source>
        <dbReference type="SAM" id="Phobius"/>
    </source>
</evidence>
<evidence type="ECO:0000313" key="8">
    <source>
        <dbReference type="Proteomes" id="UP000189796"/>
    </source>
</evidence>
<dbReference type="GO" id="GO:0005886">
    <property type="term" value="C:plasma membrane"/>
    <property type="evidence" value="ECO:0007669"/>
    <property type="project" value="UniProtKB-SubCell"/>
</dbReference>
<evidence type="ECO:0000256" key="4">
    <source>
        <dbReference type="ARBA" id="ARBA00022989"/>
    </source>
</evidence>
<dbReference type="Proteomes" id="UP000189796">
    <property type="component" value="Chromosome I"/>
</dbReference>
<dbReference type="PANTHER" id="PTHR30509">
    <property type="entry name" value="P-HYDROXYBENZOIC ACID EFFLUX PUMP SUBUNIT-RELATED"/>
    <property type="match status" value="1"/>
</dbReference>
<name>A0A1M5W6X8_9BRAD</name>
<keyword evidence="4 6" id="KW-1133">Transmembrane helix</keyword>
<dbReference type="GO" id="GO:0022857">
    <property type="term" value="F:transmembrane transporter activity"/>
    <property type="evidence" value="ECO:0007669"/>
    <property type="project" value="InterPro"/>
</dbReference>
<gene>
    <name evidence="7" type="ORF">SAMN05443248_6388</name>
</gene>
<evidence type="ECO:0000256" key="2">
    <source>
        <dbReference type="ARBA" id="ARBA00022475"/>
    </source>
</evidence>
<evidence type="ECO:0000256" key="1">
    <source>
        <dbReference type="ARBA" id="ARBA00004651"/>
    </source>
</evidence>
<keyword evidence="3 6" id="KW-0812">Transmembrane</keyword>
<feature type="transmembrane region" description="Helical" evidence="6">
    <location>
        <begin position="77"/>
        <end position="97"/>
    </location>
</feature>
<feature type="transmembrane region" description="Helical" evidence="6">
    <location>
        <begin position="28"/>
        <end position="49"/>
    </location>
</feature>